<evidence type="ECO:0000313" key="3">
    <source>
        <dbReference type="Proteomes" id="UP000298337"/>
    </source>
</evidence>
<dbReference type="Proteomes" id="UP000298337">
    <property type="component" value="Unassembled WGS sequence"/>
</dbReference>
<organism evidence="2 3">
    <name type="scientific">Hymenobacter fodinae</name>
    <dbReference type="NCBI Taxonomy" id="2510796"/>
    <lineage>
        <taxon>Bacteria</taxon>
        <taxon>Pseudomonadati</taxon>
        <taxon>Bacteroidota</taxon>
        <taxon>Cytophagia</taxon>
        <taxon>Cytophagales</taxon>
        <taxon>Hymenobacteraceae</taxon>
        <taxon>Hymenobacter</taxon>
    </lineage>
</organism>
<evidence type="ECO:0008006" key="4">
    <source>
        <dbReference type="Google" id="ProtNLM"/>
    </source>
</evidence>
<reference evidence="2 3" key="1">
    <citation type="submission" date="2019-04" db="EMBL/GenBank/DDBJ databases">
        <authorList>
            <person name="Feng G."/>
            <person name="Zhang J."/>
            <person name="Zhu H."/>
        </authorList>
    </citation>
    <scope>NUCLEOTIDE SEQUENCE [LARGE SCALE GENOMIC DNA]</scope>
    <source>
        <strain evidence="2 3">92R-1</strain>
    </source>
</reference>
<gene>
    <name evidence="2" type="ORF">EU556_19200</name>
</gene>
<protein>
    <recommendedName>
        <fullName evidence="4">Keratin type II head domain-containing protein</fullName>
    </recommendedName>
</protein>
<feature type="region of interest" description="Disordered" evidence="1">
    <location>
        <begin position="1"/>
        <end position="45"/>
    </location>
</feature>
<accession>A0A4Z0P270</accession>
<dbReference type="EMBL" id="SRLA01000004">
    <property type="protein sequence ID" value="TGE05434.1"/>
    <property type="molecule type" value="Genomic_DNA"/>
</dbReference>
<evidence type="ECO:0000256" key="1">
    <source>
        <dbReference type="SAM" id="MobiDB-lite"/>
    </source>
</evidence>
<sequence>MQLLLLGGSRGGGSLRSGRSRLGGSRSSGSSSSRGVGGCSGSRGVRSRSFYRAGFSSGGSFSRLVLAARSEGSSEYNGQSGYLQKVLHFW</sequence>
<feature type="compositionally biased region" description="Low complexity" evidence="1">
    <location>
        <begin position="16"/>
        <end position="34"/>
    </location>
</feature>
<name>A0A4Z0P270_9BACT</name>
<proteinExistence type="predicted"/>
<keyword evidence="3" id="KW-1185">Reference proteome</keyword>
<dbReference type="AlphaFoldDB" id="A0A4Z0P270"/>
<evidence type="ECO:0000313" key="2">
    <source>
        <dbReference type="EMBL" id="TGE05434.1"/>
    </source>
</evidence>
<comment type="caution">
    <text evidence="2">The sequence shown here is derived from an EMBL/GenBank/DDBJ whole genome shotgun (WGS) entry which is preliminary data.</text>
</comment>